<keyword evidence="2" id="KW-1185">Reference proteome</keyword>
<proteinExistence type="predicted"/>
<name>A0A367KJK4_RHIST</name>
<evidence type="ECO:0000313" key="2">
    <source>
        <dbReference type="Proteomes" id="UP000253551"/>
    </source>
</evidence>
<sequence>MDPYLDIEKKAFEMLNVFMKDTPHEEEPSTDYHEQRVPEALEVRLDRMSKQNIKLVSSEMTVYLNSHTFQ</sequence>
<reference evidence="1 2" key="1">
    <citation type="journal article" date="2018" name="G3 (Bethesda)">
        <title>Phylogenetic and Phylogenomic Definition of Rhizopus Species.</title>
        <authorList>
            <person name="Gryganskyi A.P."/>
            <person name="Golan J."/>
            <person name="Dolatabadi S."/>
            <person name="Mondo S."/>
            <person name="Robb S."/>
            <person name="Idnurm A."/>
            <person name="Muszewska A."/>
            <person name="Steczkiewicz K."/>
            <person name="Masonjones S."/>
            <person name="Liao H.L."/>
            <person name="Gajdeczka M.T."/>
            <person name="Anike F."/>
            <person name="Vuek A."/>
            <person name="Anishchenko I.M."/>
            <person name="Voigt K."/>
            <person name="de Hoog G.S."/>
            <person name="Smith M.E."/>
            <person name="Heitman J."/>
            <person name="Vilgalys R."/>
            <person name="Stajich J.E."/>
        </authorList>
    </citation>
    <scope>NUCLEOTIDE SEQUENCE [LARGE SCALE GENOMIC DNA]</scope>
    <source>
        <strain evidence="1 2">LSU 92-RS-03</strain>
    </source>
</reference>
<protein>
    <submittedName>
        <fullName evidence="1">Uncharacterized protein</fullName>
    </submittedName>
</protein>
<comment type="caution">
    <text evidence="1">The sequence shown here is derived from an EMBL/GenBank/DDBJ whole genome shotgun (WGS) entry which is preliminary data.</text>
</comment>
<feature type="non-terminal residue" evidence="1">
    <location>
        <position position="70"/>
    </location>
</feature>
<dbReference type="AlphaFoldDB" id="A0A367KJK4"/>
<accession>A0A367KJK4</accession>
<dbReference type="EMBL" id="PJQM01001437">
    <property type="protein sequence ID" value="RCI02338.1"/>
    <property type="molecule type" value="Genomic_DNA"/>
</dbReference>
<evidence type="ECO:0000313" key="1">
    <source>
        <dbReference type="EMBL" id="RCI02338.1"/>
    </source>
</evidence>
<gene>
    <name evidence="1" type="ORF">CU098_012515</name>
</gene>
<organism evidence="1 2">
    <name type="scientific">Rhizopus stolonifer</name>
    <name type="common">Rhizopus nigricans</name>
    <dbReference type="NCBI Taxonomy" id="4846"/>
    <lineage>
        <taxon>Eukaryota</taxon>
        <taxon>Fungi</taxon>
        <taxon>Fungi incertae sedis</taxon>
        <taxon>Mucoromycota</taxon>
        <taxon>Mucoromycotina</taxon>
        <taxon>Mucoromycetes</taxon>
        <taxon>Mucorales</taxon>
        <taxon>Mucorineae</taxon>
        <taxon>Rhizopodaceae</taxon>
        <taxon>Rhizopus</taxon>
    </lineage>
</organism>
<dbReference type="OrthoDB" id="2213870at2759"/>
<dbReference type="Proteomes" id="UP000253551">
    <property type="component" value="Unassembled WGS sequence"/>
</dbReference>